<protein>
    <submittedName>
        <fullName evidence="2">Putative polymerase PA</fullName>
    </submittedName>
</protein>
<dbReference type="InterPro" id="IPR001009">
    <property type="entry name" value="PA/PA-X"/>
</dbReference>
<feature type="compositionally biased region" description="Low complexity" evidence="1">
    <location>
        <begin position="100"/>
        <end position="116"/>
    </location>
</feature>
<dbReference type="InterPro" id="IPR038372">
    <property type="entry name" value="PA/PA-X_sf"/>
</dbReference>
<dbReference type="Pfam" id="PF00603">
    <property type="entry name" value="Flu_PA"/>
    <property type="match status" value="1"/>
</dbReference>
<feature type="region of interest" description="Disordered" evidence="1">
    <location>
        <begin position="86"/>
        <end position="119"/>
    </location>
</feature>
<dbReference type="GO" id="GO:0003723">
    <property type="term" value="F:RNA binding"/>
    <property type="evidence" value="ECO:0007669"/>
    <property type="project" value="InterPro"/>
</dbReference>
<reference evidence="2" key="1">
    <citation type="journal article" date="2020" name="Viruses">
        <title>Soybean Thrips (Thysanoptera: Thripidae) Harbor Highly Diverse Populations of Arthropod, Fungal and Plant Viruses.</title>
        <authorList>
            <person name="Thekke-Veetil T."/>
            <person name="Lagos-Kutz D."/>
            <person name="McCoppin N.K."/>
            <person name="Hartman G.L."/>
            <person name="Ju H.K."/>
            <person name="Lim H.S."/>
            <person name="Domier L.L."/>
        </authorList>
    </citation>
    <scope>NUCLEOTIDE SEQUENCE</scope>
    <source>
        <strain evidence="2">STN1QV1</strain>
    </source>
</reference>
<evidence type="ECO:0000313" key="2">
    <source>
        <dbReference type="EMBL" id="QPZ88432.1"/>
    </source>
</evidence>
<organism evidence="2">
    <name type="scientific">Soybean thrips quaranja-like virus 1</name>
    <dbReference type="NCBI Taxonomy" id="2796550"/>
    <lineage>
        <taxon>Viruses</taxon>
        <taxon>Riboviria</taxon>
        <taxon>Orthornavirae</taxon>
        <taxon>Negarnaviricota</taxon>
        <taxon>Polyploviricotina</taxon>
        <taxon>Insthoviricetes</taxon>
        <taxon>Articulavirales</taxon>
        <taxon>Orthomyxoviridae</taxon>
        <taxon>Quaranjavirus</taxon>
    </lineage>
</organism>
<dbReference type="EMBL" id="MW033636">
    <property type="protein sequence ID" value="QPZ88432.1"/>
    <property type="molecule type" value="Viral_cRNA"/>
</dbReference>
<sequence>MADSPYNALISNTDLYPDTIIKRQAVTSPHWELENPQKRERSLCHDMCCILLSNLQGAQNLEELIMNSLNRKRKTNEQLNKVYKKPRVDEPINYDEPGPSGTSNFDYSSDSSSQSEIEMEEEEYEIRQFELDHEDDLKYAYVVLEGAINSVSLQNYFVEKWKIEPLRQQFDIVDVNNKKFLELKTTIDGDKKEQDIKRTWTDWENVGFIIVDIANFDIRYINCSPLPGEDKCLGFLTLRKALMATLELEDSIFEDVSLKDVLYKCNHLKEIHNFMIDKFCTNTNREYNMGDIPLDAYSLEHIKYQDLFDNLKKPILDRYPETCTYKGKITPFFLTKPFLLESEFDEQAVEVVFMNVVGNAELITGDEKLLTAVQEFANRFFTSEMPSRQFGFIDSRRTDYTLSDTAKKTLGIGMKGKVYNALAEDVKQPEREKISCKQYPLWFEQLYKQLALNNKFGLARFPKIETPSNIRLYRNLGLWIEQFYFKCGTKNIGVFMNQIQNFYSRISGSYNTSIGSKTTHSRIAAVPIKFIVEHNKNVKRYCTGVAIRGPHHTKSATDKINMLIVERIENRYALPTDFYKNPTIIKVGEEYFIVRQTAIKKIDGIHLTFINNALFVATNMIGDIIMRHDSFVKEDDFIALLRSHIDNDRSFNFFLDRVIDSVLMATLGNSRDEGYLTIFRKFFMVMINNRRQHDSFTFDVQGLCEKMNECLIDNPFSMFLHNSLLYMLCNFCT</sequence>
<reference evidence="2" key="2">
    <citation type="submission" date="2020-09" db="EMBL/GenBank/DDBJ databases">
        <authorList>
            <person name="Thekke Veetil T."/>
            <person name="Lagos-Kutz D."/>
            <person name="Mccoppin N.K."/>
            <person name="Hartman G.L."/>
            <person name="Lim H.-S."/>
            <person name="Domier L.L."/>
        </authorList>
    </citation>
    <scope>NUCLEOTIDE SEQUENCE</scope>
    <source>
        <strain evidence="2">STN1QV1</strain>
    </source>
</reference>
<evidence type="ECO:0000256" key="1">
    <source>
        <dbReference type="SAM" id="MobiDB-lite"/>
    </source>
</evidence>
<dbReference type="GO" id="GO:0039694">
    <property type="term" value="P:viral RNA genome replication"/>
    <property type="evidence" value="ECO:0007669"/>
    <property type="project" value="InterPro"/>
</dbReference>
<accession>A0A7T3R0R9</accession>
<proteinExistence type="predicted"/>
<name>A0A7T3R0R9_9ORTO</name>
<dbReference type="Gene3D" id="3.40.91.90">
    <property type="entry name" value="Influenza RNA-dependent RNA polymerase subunit PA, endonuclease domain"/>
    <property type="match status" value="1"/>
</dbReference>